<sequence length="232" mass="27706">MISFSQKKEELDSLPKNFDDYIFVKPGDSITIELNEFTLLPKQKFKSKDDIRYYLWLRRKVFKAYPYAKLASERLDSLNARLDRIDSKSKKRKYTRQIQKYIEGEFTEQIKKMTKTEGRILIKLIHRQTGKTAFDNIKGLRSGWKAFWYNTTANLFSLSLKEEYLPETINEDFLVEDILQRAFRDQILKSQPTKLNFDFIEVIAEKKAEINVEEYKILFAKMKKKKKIRSNN</sequence>
<reference evidence="2" key="1">
    <citation type="submission" date="2016-02" db="EMBL/GenBank/DDBJ databases">
        <authorList>
            <person name="Shin S.-K."/>
            <person name="Yi H."/>
            <person name="Kim E."/>
        </authorList>
    </citation>
    <scope>NUCLEOTIDE SEQUENCE [LARGE SCALE GENOMIC DNA]</scope>
    <source>
        <strain evidence="2">LPB0003</strain>
    </source>
</reference>
<organism evidence="1 2">
    <name type="scientific">Polaribacter vadi</name>
    <dbReference type="NCBI Taxonomy" id="1774273"/>
    <lineage>
        <taxon>Bacteria</taxon>
        <taxon>Pseudomonadati</taxon>
        <taxon>Bacteroidota</taxon>
        <taxon>Flavobacteriia</taxon>
        <taxon>Flavobacteriales</taxon>
        <taxon>Flavobacteriaceae</taxon>
    </lineage>
</organism>
<dbReference type="AlphaFoldDB" id="A0A1B8TP75"/>
<dbReference type="KEGG" id="pob:LPB03_00080"/>
<keyword evidence="2" id="KW-1185">Reference proteome</keyword>
<evidence type="ECO:0000313" key="1">
    <source>
        <dbReference type="EMBL" id="OBY61406.1"/>
    </source>
</evidence>
<dbReference type="EMBL" id="LSFM01000027">
    <property type="protein sequence ID" value="OBY61406.1"/>
    <property type="molecule type" value="Genomic_DNA"/>
</dbReference>
<name>A0A1B8TP75_9FLAO</name>
<dbReference type="InterPro" id="IPR025636">
    <property type="entry name" value="DUF4294"/>
</dbReference>
<comment type="caution">
    <text evidence="1">The sequence shown here is derived from an EMBL/GenBank/DDBJ whole genome shotgun (WGS) entry which is preliminary data.</text>
</comment>
<dbReference type="STRING" id="1774273.LPB03_00080"/>
<dbReference type="Pfam" id="PF14127">
    <property type="entry name" value="DUF4294"/>
    <property type="match status" value="1"/>
</dbReference>
<dbReference type="Proteomes" id="UP000092584">
    <property type="component" value="Unassembled WGS sequence"/>
</dbReference>
<evidence type="ECO:0008006" key="3">
    <source>
        <dbReference type="Google" id="ProtNLM"/>
    </source>
</evidence>
<proteinExistence type="predicted"/>
<gene>
    <name evidence="1" type="ORF">LPB3_16480</name>
</gene>
<dbReference type="OrthoDB" id="1491885at2"/>
<accession>A0A1B8TP75</accession>
<dbReference type="RefSeq" id="WP_065320736.1">
    <property type="nucleotide sequence ID" value="NZ_CP017477.1"/>
</dbReference>
<protein>
    <recommendedName>
        <fullName evidence="3">DUF4294 domain-containing protein</fullName>
    </recommendedName>
</protein>
<evidence type="ECO:0000313" key="2">
    <source>
        <dbReference type="Proteomes" id="UP000092584"/>
    </source>
</evidence>